<dbReference type="GO" id="GO:0015074">
    <property type="term" value="P:DNA integration"/>
    <property type="evidence" value="ECO:0007669"/>
    <property type="project" value="InterPro"/>
</dbReference>
<dbReference type="Pfam" id="PF00098">
    <property type="entry name" value="zf-CCHC"/>
    <property type="match status" value="2"/>
</dbReference>
<evidence type="ECO:0000313" key="8">
    <source>
        <dbReference type="EMBL" id="KAH9309219.1"/>
    </source>
</evidence>
<dbReference type="SUPFAM" id="SSF56672">
    <property type="entry name" value="DNA/RNA polymerases"/>
    <property type="match status" value="1"/>
</dbReference>
<dbReference type="GO" id="GO:0016787">
    <property type="term" value="F:hydrolase activity"/>
    <property type="evidence" value="ECO:0007669"/>
    <property type="project" value="UniProtKB-KW"/>
</dbReference>
<dbReference type="PANTHER" id="PTHR42648:SF28">
    <property type="entry name" value="TRANSPOSON-ENCODED PROTEIN WITH RIBONUCLEASE H-LIKE AND RETROVIRUS ZINC FINGER-LIKE DOMAINS"/>
    <property type="match status" value="1"/>
</dbReference>
<sequence length="1277" mass="146469">MEIITMSRGVKGSEEKDVHINGSAIKKEVEEKQGVPLRANVVKTLKENVDFLLNSTIKEQALDPNAGLKDEIVALETKFKNLEDKYNNFLAMHNDIMELMQIEDYLYQRDLYLPLDEKSRPTKMTDEEWNILDRKALGSIRLSLAASVASNITEDDSTVDLMKSLANLYEKPSASNKVYLMKKLFSSKMHEESKGRKKERSKSKSNGKLKSRDSRSKSRSKGITCWKCRKKGHVKKDCWSKDKENQQPEKGKEVNLASSEQKRVIFLKVGATKKEKKLELVHSDVWGPTQVASHEGSSYYVTFINDATRKAWVYCIQSKYDVFETFKRWKSLVENESNSKLKFLRSNNGGEYCSKDFNDYCSVNGICRERMVPRTSQENGVAERMNMTIMECDRSMRIHSRLPLHFWAKAVNIAVYLINHGPSSSLDGGIPEETWTGKEVDLSFLKVFGLEAFVHVDRENRKKFDAKSKRCTFIGYGSGDFGFYFWDLENSKITRSRDVEWNEKIIYKDQILVPKDEKLRSLLMKMNSRVLKKHLQKYIVTVEAQIEPPVPQTPVRRSQRVSKLPERFTPSLFYLFLTHSGELKSFEEVMQDKTRVQWEHDMDEEMDSLEHNQTWDLVKLPAGKRTLQNKWVYRIKEEEGGHKRYKERLVVKGFAQKVGIDFGEIFSPVVKMTSIRTVLSLVAVVYLNLEKLDVKMAFLNGDLDEEIYMQHPLGYEVKGKEKLVCRLKKSLYGLKQAPRQWYMRFDSFMHEHGYLRCESDHCVYFKKLENGSYIILLLYVDDMLIAGSKGCGFVYLEAEYVVATEANKEMIWMNSWDNLVMVVSNTTFATNIFKFDDMIGIILNEEIHRKSIGESSSGNALNVESRGRQKEKYKSKNNGRSKSKNGRSKSRGRGITCWNCGKKGHAKKDCWFEENKENVPKKGKEENVASSEVMQDSLILSLDNKIEYLVLDSDSDASMWHNQLGHIIKKGMQILKEKGKLSDLKDVDLDFCEYCIFGKQKKVSFLKGSLAVRKHFDDTEGMEASSVKMVYSKRNHTNGDASTMSHNREFFEDRNNNGEGHMNGEVSPSCEASRVNNPPHPRPKSGKTKLKENGPKPNSRRGCGKSAADATDVGGRIQKHRQPNSKENHGSNLRHLKEVASDHNHKETRLDQPMRKRRQKQTPKAASERGKYQGSSVMKRNTEPETLPPSNQPNGKGMKRSRRVAQRLAPEEPPAPPLKLPRLNVVLTRKEIQEDWLQMTGHKYAGKPKKSTLIQKGLGLCTALTSPSSIEYLNEPP</sequence>
<feature type="domain" description="Integrase catalytic" evidence="7">
    <location>
        <begin position="273"/>
        <end position="439"/>
    </location>
</feature>
<feature type="region of interest" description="Disordered" evidence="5">
    <location>
        <begin position="1051"/>
        <end position="1219"/>
    </location>
</feature>
<dbReference type="PROSITE" id="PS50994">
    <property type="entry name" value="INTEGRASE"/>
    <property type="match status" value="1"/>
</dbReference>
<feature type="non-terminal residue" evidence="8">
    <location>
        <position position="1277"/>
    </location>
</feature>
<evidence type="ECO:0000313" key="9">
    <source>
        <dbReference type="Proteomes" id="UP000824469"/>
    </source>
</evidence>
<dbReference type="InterPro" id="IPR043502">
    <property type="entry name" value="DNA/RNA_pol_sf"/>
</dbReference>
<dbReference type="InterPro" id="IPR012337">
    <property type="entry name" value="RNaseH-like_sf"/>
</dbReference>
<keyword evidence="1" id="KW-0479">Metal-binding</keyword>
<dbReference type="AlphaFoldDB" id="A0AA38FS43"/>
<dbReference type="Pfam" id="PF07797">
    <property type="entry name" value="DUF1639"/>
    <property type="match status" value="1"/>
</dbReference>
<feature type="domain" description="CCHC-type" evidence="6">
    <location>
        <begin position="225"/>
        <end position="238"/>
    </location>
</feature>
<dbReference type="InterPro" id="IPR036875">
    <property type="entry name" value="Znf_CCHC_sf"/>
</dbReference>
<dbReference type="SMART" id="SM00343">
    <property type="entry name" value="ZnF_C2HC"/>
    <property type="match status" value="2"/>
</dbReference>
<proteinExistence type="predicted"/>
<dbReference type="Pfam" id="PF13976">
    <property type="entry name" value="gag_pre-integrs"/>
    <property type="match status" value="1"/>
</dbReference>
<dbReference type="InterPro" id="IPR013103">
    <property type="entry name" value="RVT_2"/>
</dbReference>
<keyword evidence="4" id="KW-0175">Coiled coil</keyword>
<dbReference type="Gene3D" id="3.30.420.10">
    <property type="entry name" value="Ribonuclease H-like superfamily/Ribonuclease H"/>
    <property type="match status" value="1"/>
</dbReference>
<comment type="caution">
    <text evidence="8">The sequence shown here is derived from an EMBL/GenBank/DDBJ whole genome shotgun (WGS) entry which is preliminary data.</text>
</comment>
<dbReference type="Pfam" id="PF25597">
    <property type="entry name" value="SH3_retrovirus"/>
    <property type="match status" value="1"/>
</dbReference>
<dbReference type="Pfam" id="PF07727">
    <property type="entry name" value="RVT_2"/>
    <property type="match status" value="1"/>
</dbReference>
<dbReference type="InterPro" id="IPR036397">
    <property type="entry name" value="RNaseH_sf"/>
</dbReference>
<dbReference type="InterPro" id="IPR025724">
    <property type="entry name" value="GAG-pre-integrase_dom"/>
</dbReference>
<gene>
    <name evidence="8" type="ORF">KI387_037130</name>
</gene>
<protein>
    <recommendedName>
        <fullName evidence="10">Retrovirus-related Pol polyprotein from transposon TNT 1-94</fullName>
    </recommendedName>
</protein>
<dbReference type="InterPro" id="IPR001878">
    <property type="entry name" value="Znf_CCHC"/>
</dbReference>
<evidence type="ECO:0000256" key="5">
    <source>
        <dbReference type="SAM" id="MobiDB-lite"/>
    </source>
</evidence>
<keyword evidence="3" id="KW-0862">Zinc</keyword>
<evidence type="ECO:0000256" key="3">
    <source>
        <dbReference type="PROSITE-ProRule" id="PRU00047"/>
    </source>
</evidence>
<evidence type="ECO:0008006" key="10">
    <source>
        <dbReference type="Google" id="ProtNLM"/>
    </source>
</evidence>
<feature type="region of interest" description="Disordered" evidence="5">
    <location>
        <begin position="855"/>
        <end position="892"/>
    </location>
</feature>
<name>A0AA38FS43_TAXCH</name>
<keyword evidence="2" id="KW-0378">Hydrolase</keyword>
<organism evidence="8 9">
    <name type="scientific">Taxus chinensis</name>
    <name type="common">Chinese yew</name>
    <name type="synonym">Taxus wallichiana var. chinensis</name>
    <dbReference type="NCBI Taxonomy" id="29808"/>
    <lineage>
        <taxon>Eukaryota</taxon>
        <taxon>Viridiplantae</taxon>
        <taxon>Streptophyta</taxon>
        <taxon>Embryophyta</taxon>
        <taxon>Tracheophyta</taxon>
        <taxon>Spermatophyta</taxon>
        <taxon>Pinopsida</taxon>
        <taxon>Pinidae</taxon>
        <taxon>Conifers II</taxon>
        <taxon>Cupressales</taxon>
        <taxon>Taxaceae</taxon>
        <taxon>Taxus</taxon>
    </lineage>
</organism>
<dbReference type="InterPro" id="IPR039537">
    <property type="entry name" value="Retrotran_Ty1/copia-like"/>
</dbReference>
<evidence type="ECO:0000259" key="6">
    <source>
        <dbReference type="PROSITE" id="PS50158"/>
    </source>
</evidence>
<dbReference type="Gene3D" id="4.10.60.10">
    <property type="entry name" value="Zinc finger, CCHC-type"/>
    <property type="match status" value="1"/>
</dbReference>
<evidence type="ECO:0000256" key="2">
    <source>
        <dbReference type="ARBA" id="ARBA00022801"/>
    </source>
</evidence>
<dbReference type="SUPFAM" id="SSF57756">
    <property type="entry name" value="Retrovirus zinc finger-like domains"/>
    <property type="match status" value="2"/>
</dbReference>
<feature type="coiled-coil region" evidence="4">
    <location>
        <begin position="65"/>
        <end position="92"/>
    </location>
</feature>
<dbReference type="GO" id="GO:0008270">
    <property type="term" value="F:zinc ion binding"/>
    <property type="evidence" value="ECO:0007669"/>
    <property type="project" value="UniProtKB-KW"/>
</dbReference>
<evidence type="ECO:0000256" key="4">
    <source>
        <dbReference type="SAM" id="Coils"/>
    </source>
</evidence>
<dbReference type="InterPro" id="IPR012438">
    <property type="entry name" value="DUF1639"/>
</dbReference>
<feature type="domain" description="CCHC-type" evidence="6">
    <location>
        <begin position="897"/>
        <end position="910"/>
    </location>
</feature>
<dbReference type="PANTHER" id="PTHR42648">
    <property type="entry name" value="TRANSPOSASE, PUTATIVE-RELATED"/>
    <property type="match status" value="1"/>
</dbReference>
<feature type="compositionally biased region" description="Basic and acidic residues" evidence="5">
    <location>
        <begin position="865"/>
        <end position="874"/>
    </location>
</feature>
<dbReference type="PROSITE" id="PS50158">
    <property type="entry name" value="ZF_CCHC"/>
    <property type="match status" value="2"/>
</dbReference>
<dbReference type="GO" id="GO:0003676">
    <property type="term" value="F:nucleic acid binding"/>
    <property type="evidence" value="ECO:0007669"/>
    <property type="project" value="InterPro"/>
</dbReference>
<keyword evidence="9" id="KW-1185">Reference proteome</keyword>
<feature type="region of interest" description="Disordered" evidence="5">
    <location>
        <begin position="189"/>
        <end position="218"/>
    </location>
</feature>
<reference evidence="8 9" key="1">
    <citation type="journal article" date="2021" name="Nat. Plants">
        <title>The Taxus genome provides insights into paclitaxel biosynthesis.</title>
        <authorList>
            <person name="Xiong X."/>
            <person name="Gou J."/>
            <person name="Liao Q."/>
            <person name="Li Y."/>
            <person name="Zhou Q."/>
            <person name="Bi G."/>
            <person name="Li C."/>
            <person name="Du R."/>
            <person name="Wang X."/>
            <person name="Sun T."/>
            <person name="Guo L."/>
            <person name="Liang H."/>
            <person name="Lu P."/>
            <person name="Wu Y."/>
            <person name="Zhang Z."/>
            <person name="Ro D.K."/>
            <person name="Shang Y."/>
            <person name="Huang S."/>
            <person name="Yan J."/>
        </authorList>
    </citation>
    <scope>NUCLEOTIDE SEQUENCE [LARGE SCALE GENOMIC DNA]</scope>
    <source>
        <strain evidence="8">Ta-2019</strain>
    </source>
</reference>
<evidence type="ECO:0000259" key="7">
    <source>
        <dbReference type="PROSITE" id="PS50994"/>
    </source>
</evidence>
<feature type="compositionally biased region" description="Basic and acidic residues" evidence="5">
    <location>
        <begin position="1124"/>
        <end position="1154"/>
    </location>
</feature>
<accession>A0AA38FS43</accession>
<feature type="compositionally biased region" description="Basic residues" evidence="5">
    <location>
        <begin position="875"/>
        <end position="892"/>
    </location>
</feature>
<dbReference type="InterPro" id="IPR057670">
    <property type="entry name" value="SH3_retrovirus"/>
</dbReference>
<keyword evidence="3" id="KW-0863">Zinc-finger</keyword>
<dbReference type="InterPro" id="IPR001584">
    <property type="entry name" value="Integrase_cat-core"/>
</dbReference>
<feature type="compositionally biased region" description="Basic residues" evidence="5">
    <location>
        <begin position="195"/>
        <end position="209"/>
    </location>
</feature>
<dbReference type="SUPFAM" id="SSF53098">
    <property type="entry name" value="Ribonuclease H-like"/>
    <property type="match status" value="1"/>
</dbReference>
<dbReference type="EMBL" id="JAHRHJ020000007">
    <property type="protein sequence ID" value="KAH9309219.1"/>
    <property type="molecule type" value="Genomic_DNA"/>
</dbReference>
<dbReference type="Proteomes" id="UP000824469">
    <property type="component" value="Unassembled WGS sequence"/>
</dbReference>
<dbReference type="Pfam" id="PF14223">
    <property type="entry name" value="Retrotran_gag_2"/>
    <property type="match status" value="1"/>
</dbReference>
<evidence type="ECO:0000256" key="1">
    <source>
        <dbReference type="ARBA" id="ARBA00022723"/>
    </source>
</evidence>